<gene>
    <name evidence="12" type="primary">gnd_16</name>
    <name evidence="12" type="ORF">SDC9_196650</name>
</gene>
<dbReference type="FunFam" id="1.20.5.320:FF:000002">
    <property type="entry name" value="6-phosphogluconate dehydrogenase, decarboxylating"/>
    <property type="match status" value="1"/>
</dbReference>
<comment type="similarity">
    <text evidence="3">Belongs to the 6-phosphogluconate dehydrogenase family.</text>
</comment>
<dbReference type="GO" id="GO:0019521">
    <property type="term" value="P:D-gluconate metabolic process"/>
    <property type="evidence" value="ECO:0007669"/>
    <property type="project" value="UniProtKB-KW"/>
</dbReference>
<evidence type="ECO:0000259" key="11">
    <source>
        <dbReference type="SMART" id="SM01350"/>
    </source>
</evidence>
<dbReference type="EC" id="1.1.1.44" evidence="5"/>
<dbReference type="AlphaFoldDB" id="A0A645ICR7"/>
<dbReference type="SMART" id="SM01350">
    <property type="entry name" value="6PGD"/>
    <property type="match status" value="1"/>
</dbReference>
<organism evidence="12">
    <name type="scientific">bioreactor metagenome</name>
    <dbReference type="NCBI Taxonomy" id="1076179"/>
    <lineage>
        <taxon>unclassified sequences</taxon>
        <taxon>metagenomes</taxon>
        <taxon>ecological metagenomes</taxon>
    </lineage>
</organism>
<evidence type="ECO:0000256" key="7">
    <source>
        <dbReference type="ARBA" id="ARBA00023002"/>
    </source>
</evidence>
<dbReference type="EMBL" id="VSSQ01111917">
    <property type="protein sequence ID" value="MPN49037.1"/>
    <property type="molecule type" value="Genomic_DNA"/>
</dbReference>
<evidence type="ECO:0000256" key="6">
    <source>
        <dbReference type="ARBA" id="ARBA00022857"/>
    </source>
</evidence>
<proteinExistence type="inferred from homology"/>
<accession>A0A645ICR7</accession>
<dbReference type="GO" id="GO:0006098">
    <property type="term" value="P:pentose-phosphate shunt"/>
    <property type="evidence" value="ECO:0007669"/>
    <property type="project" value="UniProtKB-KW"/>
</dbReference>
<dbReference type="InterPro" id="IPR008927">
    <property type="entry name" value="6-PGluconate_DH-like_C_sf"/>
</dbReference>
<comment type="subunit">
    <text evidence="4">Homodimer.</text>
</comment>
<comment type="catalytic activity">
    <reaction evidence="10">
        <text>6-phospho-D-gluconate + NADP(+) = D-ribulose 5-phosphate + CO2 + NADPH</text>
        <dbReference type="Rhea" id="RHEA:10116"/>
        <dbReference type="ChEBI" id="CHEBI:16526"/>
        <dbReference type="ChEBI" id="CHEBI:57783"/>
        <dbReference type="ChEBI" id="CHEBI:58121"/>
        <dbReference type="ChEBI" id="CHEBI:58349"/>
        <dbReference type="ChEBI" id="CHEBI:58759"/>
        <dbReference type="EC" id="1.1.1.44"/>
    </reaction>
</comment>
<dbReference type="PANTHER" id="PTHR11811">
    <property type="entry name" value="6-PHOSPHOGLUCONATE DEHYDROGENASE"/>
    <property type="match status" value="1"/>
</dbReference>
<protein>
    <recommendedName>
        <fullName evidence="5">phosphogluconate dehydrogenase (NADP(+)-dependent, decarboxylating)</fullName>
        <ecNumber evidence="5">1.1.1.44</ecNumber>
    </recommendedName>
</protein>
<keyword evidence="6" id="KW-0521">NADP</keyword>
<dbReference type="Gene3D" id="1.20.5.320">
    <property type="entry name" value="6-Phosphogluconate Dehydrogenase, domain 3"/>
    <property type="match status" value="1"/>
</dbReference>
<evidence type="ECO:0000256" key="4">
    <source>
        <dbReference type="ARBA" id="ARBA00011738"/>
    </source>
</evidence>
<dbReference type="Pfam" id="PF00393">
    <property type="entry name" value="6PGD"/>
    <property type="match status" value="1"/>
</dbReference>
<sequence>MVALAAMQGVALPAMSSALSYWDGLRSPRSGANLLQAQRDYFGAHTYERVDKERGQFFHTNWTGEGGTTAAGVYNA</sequence>
<keyword evidence="9" id="KW-0570">Pentose shunt</keyword>
<dbReference type="GO" id="GO:0004616">
    <property type="term" value="F:phosphogluconate dehydrogenase (decarboxylating) activity"/>
    <property type="evidence" value="ECO:0007669"/>
    <property type="project" value="UniProtKB-EC"/>
</dbReference>
<dbReference type="InterPro" id="IPR006114">
    <property type="entry name" value="6PGDH_C"/>
</dbReference>
<evidence type="ECO:0000313" key="12">
    <source>
        <dbReference type="EMBL" id="MPN49037.1"/>
    </source>
</evidence>
<reference evidence="12" key="1">
    <citation type="submission" date="2019-08" db="EMBL/GenBank/DDBJ databases">
        <authorList>
            <person name="Kucharzyk K."/>
            <person name="Murdoch R.W."/>
            <person name="Higgins S."/>
            <person name="Loffler F."/>
        </authorList>
    </citation>
    <scope>NUCLEOTIDE SEQUENCE</scope>
</reference>
<evidence type="ECO:0000256" key="2">
    <source>
        <dbReference type="ARBA" id="ARBA00004874"/>
    </source>
</evidence>
<name>A0A645ICR7_9ZZZZ</name>
<evidence type="ECO:0000256" key="1">
    <source>
        <dbReference type="ARBA" id="ARBA00002526"/>
    </source>
</evidence>
<evidence type="ECO:0000256" key="10">
    <source>
        <dbReference type="ARBA" id="ARBA00048640"/>
    </source>
</evidence>
<keyword evidence="7 12" id="KW-0560">Oxidoreductase</keyword>
<dbReference type="InterPro" id="IPR006183">
    <property type="entry name" value="Pgluconate_DH"/>
</dbReference>
<feature type="domain" description="6-phosphogluconate dehydrogenase C-terminal" evidence="11">
    <location>
        <begin position="1"/>
        <end position="63"/>
    </location>
</feature>
<evidence type="ECO:0000256" key="5">
    <source>
        <dbReference type="ARBA" id="ARBA00013011"/>
    </source>
</evidence>
<evidence type="ECO:0000256" key="9">
    <source>
        <dbReference type="ARBA" id="ARBA00023126"/>
    </source>
</evidence>
<comment type="caution">
    <text evidence="12">The sequence shown here is derived from an EMBL/GenBank/DDBJ whole genome shotgun (WGS) entry which is preliminary data.</text>
</comment>
<evidence type="ECO:0000256" key="3">
    <source>
        <dbReference type="ARBA" id="ARBA00008419"/>
    </source>
</evidence>
<dbReference type="SUPFAM" id="SSF48179">
    <property type="entry name" value="6-phosphogluconate dehydrogenase C-terminal domain-like"/>
    <property type="match status" value="1"/>
</dbReference>
<keyword evidence="8" id="KW-0311">Gluconate utilization</keyword>
<comment type="function">
    <text evidence="1">Catalyzes the oxidative decarboxylation of 6-phosphogluconate to ribulose 5-phosphate and CO(2), with concomitant reduction of NADP to NADPH.</text>
</comment>
<comment type="pathway">
    <text evidence="2">Carbohydrate degradation; pentose phosphate pathway; D-ribulose 5-phosphate from D-glucose 6-phosphate (oxidative stage): step 3/3.</text>
</comment>
<evidence type="ECO:0000256" key="8">
    <source>
        <dbReference type="ARBA" id="ARBA00023064"/>
    </source>
</evidence>